<evidence type="ECO:0000313" key="10">
    <source>
        <dbReference type="EMBL" id="ETO08775.1"/>
    </source>
</evidence>
<feature type="compositionally biased region" description="Polar residues" evidence="7">
    <location>
        <begin position="269"/>
        <end position="279"/>
    </location>
</feature>
<evidence type="ECO:0000256" key="4">
    <source>
        <dbReference type="ARBA" id="ARBA00022741"/>
    </source>
</evidence>
<keyword evidence="11" id="KW-1185">Reference proteome</keyword>
<comment type="caution">
    <text evidence="10">The sequence shown here is derived from an EMBL/GenBank/DDBJ whole genome shotgun (WGS) entry which is preliminary data.</text>
</comment>
<dbReference type="OrthoDB" id="63267at2759"/>
<feature type="domain" description="AGC-kinase C-terminal" evidence="9">
    <location>
        <begin position="152"/>
        <end position="231"/>
    </location>
</feature>
<evidence type="ECO:0000256" key="7">
    <source>
        <dbReference type="SAM" id="MobiDB-lite"/>
    </source>
</evidence>
<evidence type="ECO:0000259" key="9">
    <source>
        <dbReference type="PROSITE" id="PS51285"/>
    </source>
</evidence>
<evidence type="ECO:0000256" key="2">
    <source>
        <dbReference type="ARBA" id="ARBA00022553"/>
    </source>
</evidence>
<keyword evidence="2" id="KW-0597">Phosphoprotein</keyword>
<keyword evidence="4" id="KW-0547">Nucleotide-binding</keyword>
<organism evidence="10 11">
    <name type="scientific">Reticulomyxa filosa</name>
    <dbReference type="NCBI Taxonomy" id="46433"/>
    <lineage>
        <taxon>Eukaryota</taxon>
        <taxon>Sar</taxon>
        <taxon>Rhizaria</taxon>
        <taxon>Retaria</taxon>
        <taxon>Foraminifera</taxon>
        <taxon>Monothalamids</taxon>
        <taxon>Reticulomyxidae</taxon>
        <taxon>Reticulomyxa</taxon>
    </lineage>
</organism>
<dbReference type="Gene3D" id="1.10.510.10">
    <property type="entry name" value="Transferase(Phosphotransferase) domain 1"/>
    <property type="match status" value="1"/>
</dbReference>
<dbReference type="SUPFAM" id="SSF56112">
    <property type="entry name" value="Protein kinase-like (PK-like)"/>
    <property type="match status" value="1"/>
</dbReference>
<keyword evidence="6" id="KW-0067">ATP-binding</keyword>
<dbReference type="SMART" id="SM00133">
    <property type="entry name" value="S_TK_X"/>
    <property type="match status" value="1"/>
</dbReference>
<accession>X6M6X1</accession>
<proteinExistence type="predicted"/>
<evidence type="ECO:0000256" key="5">
    <source>
        <dbReference type="ARBA" id="ARBA00022777"/>
    </source>
</evidence>
<sequence>MHRDLKPENVLLDGEGHIRLTDFGLSKERINDENLTYSFCGTPEYLAPEILRKVGHGKPSDWWSLGALLYEMMTGMPPFYSRDRDRLFEKILHSKIKFPTHFSEACCHLLMSLMQRDPNHRLEKYFHEHVAIIKTTGTFDDAKPVKAHVFFRGIDWDLLLNKKVSPPFVPKIEQDTTGCVGVNNFDKEFVDMPIDSPEDNKNPKRISDKKASLLFFEDFTFVREQEVCMNDAKNETNSDNTSESDSDSSTDSGQAEDNNIGVYPLADDTTMSGQNNQFGGSIGEYNNQFRAEDYAQHAVAKTTNKNEEEKKCVSHCLLLIVFSLAKYYQN</sequence>
<evidence type="ECO:0000256" key="6">
    <source>
        <dbReference type="ARBA" id="ARBA00022840"/>
    </source>
</evidence>
<dbReference type="InterPro" id="IPR000961">
    <property type="entry name" value="AGC-kinase_C"/>
</dbReference>
<keyword evidence="5 10" id="KW-0418">Kinase</keyword>
<name>X6M6X1_RETFI</name>
<gene>
    <name evidence="10" type="ORF">RFI_28607</name>
</gene>
<dbReference type="FunFam" id="1.10.510.10:FF:000048">
    <property type="entry name" value="Protein kinase C"/>
    <property type="match status" value="1"/>
</dbReference>
<evidence type="ECO:0000256" key="3">
    <source>
        <dbReference type="ARBA" id="ARBA00022679"/>
    </source>
</evidence>
<dbReference type="PROSITE" id="PS50011">
    <property type="entry name" value="PROTEIN_KINASE_DOM"/>
    <property type="match status" value="1"/>
</dbReference>
<dbReference type="InterPro" id="IPR011009">
    <property type="entry name" value="Kinase-like_dom_sf"/>
</dbReference>
<dbReference type="GO" id="GO:0004674">
    <property type="term" value="F:protein serine/threonine kinase activity"/>
    <property type="evidence" value="ECO:0007669"/>
    <property type="project" value="UniProtKB-KW"/>
</dbReference>
<keyword evidence="3" id="KW-0808">Transferase</keyword>
<protein>
    <submittedName>
        <fullName evidence="10">RAC-beta serine/threonine-protein kinase-A</fullName>
    </submittedName>
</protein>
<reference evidence="10 11" key="1">
    <citation type="journal article" date="2013" name="Curr. Biol.">
        <title>The Genome of the Foraminiferan Reticulomyxa filosa.</title>
        <authorList>
            <person name="Glockner G."/>
            <person name="Hulsmann N."/>
            <person name="Schleicher M."/>
            <person name="Noegel A.A."/>
            <person name="Eichinger L."/>
            <person name="Gallinger C."/>
            <person name="Pawlowski J."/>
            <person name="Sierra R."/>
            <person name="Euteneuer U."/>
            <person name="Pillet L."/>
            <person name="Moustafa A."/>
            <person name="Platzer M."/>
            <person name="Groth M."/>
            <person name="Szafranski K."/>
            <person name="Schliwa M."/>
        </authorList>
    </citation>
    <scope>NUCLEOTIDE SEQUENCE [LARGE SCALE GENOMIC DNA]</scope>
</reference>
<feature type="domain" description="Protein kinase" evidence="8">
    <location>
        <begin position="1"/>
        <end position="132"/>
    </location>
</feature>
<dbReference type="InterPro" id="IPR000719">
    <property type="entry name" value="Prot_kinase_dom"/>
</dbReference>
<dbReference type="PROSITE" id="PS51285">
    <property type="entry name" value="AGC_KINASE_CTER"/>
    <property type="match status" value="1"/>
</dbReference>
<evidence type="ECO:0000313" key="11">
    <source>
        <dbReference type="Proteomes" id="UP000023152"/>
    </source>
</evidence>
<keyword evidence="1" id="KW-0723">Serine/threonine-protein kinase</keyword>
<dbReference type="SMART" id="SM00220">
    <property type="entry name" value="S_TKc"/>
    <property type="match status" value="1"/>
</dbReference>
<dbReference type="Proteomes" id="UP000023152">
    <property type="component" value="Unassembled WGS sequence"/>
</dbReference>
<dbReference type="PANTHER" id="PTHR24351">
    <property type="entry name" value="RIBOSOMAL PROTEIN S6 KINASE"/>
    <property type="match status" value="1"/>
</dbReference>
<dbReference type="AlphaFoldDB" id="X6M6X1"/>
<feature type="region of interest" description="Disordered" evidence="7">
    <location>
        <begin position="230"/>
        <end position="279"/>
    </location>
</feature>
<evidence type="ECO:0000259" key="8">
    <source>
        <dbReference type="PROSITE" id="PS50011"/>
    </source>
</evidence>
<dbReference type="GO" id="GO:0005524">
    <property type="term" value="F:ATP binding"/>
    <property type="evidence" value="ECO:0007669"/>
    <property type="project" value="UniProtKB-KW"/>
</dbReference>
<evidence type="ECO:0000256" key="1">
    <source>
        <dbReference type="ARBA" id="ARBA00022527"/>
    </source>
</evidence>
<dbReference type="Pfam" id="PF00069">
    <property type="entry name" value="Pkinase"/>
    <property type="match status" value="1"/>
</dbReference>
<dbReference type="EMBL" id="ASPP01024706">
    <property type="protein sequence ID" value="ETO08775.1"/>
    <property type="molecule type" value="Genomic_DNA"/>
</dbReference>